<feature type="domain" description="FecR protein" evidence="2">
    <location>
        <begin position="145"/>
        <end position="242"/>
    </location>
</feature>
<evidence type="ECO:0000313" key="4">
    <source>
        <dbReference type="Proteomes" id="UP000198598"/>
    </source>
</evidence>
<dbReference type="EMBL" id="FOLQ01000006">
    <property type="protein sequence ID" value="SFD70528.1"/>
    <property type="molecule type" value="Genomic_DNA"/>
</dbReference>
<keyword evidence="4" id="KW-1185">Reference proteome</keyword>
<protein>
    <submittedName>
        <fullName evidence="3">FecR family protein</fullName>
    </submittedName>
</protein>
<evidence type="ECO:0000256" key="1">
    <source>
        <dbReference type="SAM" id="Phobius"/>
    </source>
</evidence>
<organism evidence="3 4">
    <name type="scientific">Spirosoma endophyticum</name>
    <dbReference type="NCBI Taxonomy" id="662367"/>
    <lineage>
        <taxon>Bacteria</taxon>
        <taxon>Pseudomonadati</taxon>
        <taxon>Bacteroidota</taxon>
        <taxon>Cytophagia</taxon>
        <taxon>Cytophagales</taxon>
        <taxon>Cytophagaceae</taxon>
        <taxon>Spirosoma</taxon>
    </lineage>
</organism>
<dbReference type="GO" id="GO:0016989">
    <property type="term" value="F:sigma factor antagonist activity"/>
    <property type="evidence" value="ECO:0007669"/>
    <property type="project" value="TreeGrafter"/>
</dbReference>
<dbReference type="AlphaFoldDB" id="A0A1I1ULL0"/>
<dbReference type="InterPro" id="IPR012373">
    <property type="entry name" value="Ferrdict_sens_TM"/>
</dbReference>
<feature type="transmembrane region" description="Helical" evidence="1">
    <location>
        <begin position="112"/>
        <end position="134"/>
    </location>
</feature>
<evidence type="ECO:0000313" key="3">
    <source>
        <dbReference type="EMBL" id="SFD70528.1"/>
    </source>
</evidence>
<accession>A0A1I1ULL0</accession>
<gene>
    <name evidence="3" type="ORF">SAMN05216167_106284</name>
</gene>
<dbReference type="Gene3D" id="2.60.120.1440">
    <property type="match status" value="1"/>
</dbReference>
<reference evidence="3 4" key="1">
    <citation type="submission" date="2016-10" db="EMBL/GenBank/DDBJ databases">
        <authorList>
            <person name="de Groot N.N."/>
        </authorList>
    </citation>
    <scope>NUCLEOTIDE SEQUENCE [LARGE SCALE GENOMIC DNA]</scope>
    <source>
        <strain evidence="3 4">DSM 26130</strain>
    </source>
</reference>
<name>A0A1I1ULL0_9BACT</name>
<keyword evidence="1" id="KW-1133">Transmembrane helix</keyword>
<keyword evidence="1" id="KW-0812">Transmembrane</keyword>
<dbReference type="Proteomes" id="UP000198598">
    <property type="component" value="Unassembled WGS sequence"/>
</dbReference>
<dbReference type="PANTHER" id="PTHR30273:SF2">
    <property type="entry name" value="PROTEIN FECR"/>
    <property type="match status" value="1"/>
</dbReference>
<dbReference type="Pfam" id="PF04773">
    <property type="entry name" value="FecR"/>
    <property type="match status" value="1"/>
</dbReference>
<sequence>MAYTQQFYTVSHKPYSVYTVEELALDDLFVRWVQYPNDDEVVAYWQNWLDQNPDCADKVETARQLIIEGSKPLLPALSSDEISSVWGRIRESFQTMEDLRPLQPDVRAVVGWWYFIRTVAAALGVVLLIGWALWMQYGPNQSVSTVSTDANQTRQIQLPDNSFITLHANSSVKYVRRWTDETPRAVWLKGEADFAVVHRNDTSSARLFRVHTADITIEAVGTTFQVRERPKSTCVALTSGQINLLLKHQDPIRLQPGDSFEIATGSAKSLPNH</sequence>
<dbReference type="STRING" id="662367.SAMN05216167_106284"/>
<dbReference type="PANTHER" id="PTHR30273">
    <property type="entry name" value="PERIPLASMIC SIGNAL SENSOR AND SIGMA FACTOR ACTIVATOR FECR-RELATED"/>
    <property type="match status" value="1"/>
</dbReference>
<keyword evidence="1" id="KW-0472">Membrane</keyword>
<proteinExistence type="predicted"/>
<evidence type="ECO:0000259" key="2">
    <source>
        <dbReference type="Pfam" id="PF04773"/>
    </source>
</evidence>
<dbReference type="InterPro" id="IPR006860">
    <property type="entry name" value="FecR"/>
</dbReference>